<accession>A0A6C0QLA0</accession>
<dbReference type="GO" id="GO:0008652">
    <property type="term" value="P:amino acid biosynthetic process"/>
    <property type="evidence" value="ECO:0007669"/>
    <property type="project" value="UniProtKB-ARBA"/>
</dbReference>
<dbReference type="GO" id="GO:0046394">
    <property type="term" value="P:carboxylic acid biosynthetic process"/>
    <property type="evidence" value="ECO:0007669"/>
    <property type="project" value="UniProtKB-ARBA"/>
</dbReference>
<evidence type="ECO:0000313" key="5">
    <source>
        <dbReference type="EMBL" id="QHZ49457.1"/>
    </source>
</evidence>
<proteinExistence type="inferred from homology"/>
<dbReference type="NCBIfam" id="NF005800">
    <property type="entry name" value="PRK07650.1"/>
    <property type="match status" value="1"/>
</dbReference>
<dbReference type="GO" id="GO:0008696">
    <property type="term" value="F:4-amino-4-deoxychorismate lyase activity"/>
    <property type="evidence" value="ECO:0007669"/>
    <property type="project" value="UniProtKB-EC"/>
</dbReference>
<dbReference type="PANTHER" id="PTHR42743:SF11">
    <property type="entry name" value="AMINODEOXYCHORISMATE LYASE"/>
    <property type="match status" value="1"/>
</dbReference>
<evidence type="ECO:0000256" key="1">
    <source>
        <dbReference type="ARBA" id="ARBA00001933"/>
    </source>
</evidence>
<dbReference type="AlphaFoldDB" id="A0A6C0QLA0"/>
<dbReference type="GO" id="GO:0005829">
    <property type="term" value="C:cytosol"/>
    <property type="evidence" value="ECO:0007669"/>
    <property type="project" value="TreeGrafter"/>
</dbReference>
<evidence type="ECO:0000313" key="6">
    <source>
        <dbReference type="Proteomes" id="UP000464330"/>
    </source>
</evidence>
<dbReference type="PANTHER" id="PTHR42743">
    <property type="entry name" value="AMINO-ACID AMINOTRANSFERASE"/>
    <property type="match status" value="1"/>
</dbReference>
<comment type="subunit">
    <text evidence="3">Homodimer.</text>
</comment>
<dbReference type="FunFam" id="3.20.10.10:FF:000002">
    <property type="entry name" value="D-alanine aminotransferase"/>
    <property type="match status" value="1"/>
</dbReference>
<protein>
    <submittedName>
        <fullName evidence="5">Aminodeoxychorismate lyase PabC</fullName>
        <ecNumber evidence="5">4.1.3.38</ecNumber>
    </submittedName>
</protein>
<organism evidence="5 6">
    <name type="scientific">Paenibacillus larvae subsp. larvae</name>
    <dbReference type="NCBI Taxonomy" id="147375"/>
    <lineage>
        <taxon>Bacteria</taxon>
        <taxon>Bacillati</taxon>
        <taxon>Bacillota</taxon>
        <taxon>Bacilli</taxon>
        <taxon>Bacillales</taxon>
        <taxon>Paenibacillaceae</taxon>
        <taxon>Paenibacillus</taxon>
    </lineage>
</organism>
<dbReference type="Gene3D" id="3.30.470.10">
    <property type="match status" value="1"/>
</dbReference>
<evidence type="ECO:0000256" key="3">
    <source>
        <dbReference type="ARBA" id="ARBA00011738"/>
    </source>
</evidence>
<dbReference type="InterPro" id="IPR036038">
    <property type="entry name" value="Aminotransferase-like"/>
</dbReference>
<name>A0A6C0QLA0_9BACL</name>
<gene>
    <name evidence="5" type="primary">pabC</name>
    <name evidence="5" type="ORF">ERICV_00230</name>
</gene>
<dbReference type="Pfam" id="PF01063">
    <property type="entry name" value="Aminotran_4"/>
    <property type="match status" value="1"/>
</dbReference>
<dbReference type="InterPro" id="IPR043132">
    <property type="entry name" value="BCAT-like_C"/>
</dbReference>
<dbReference type="RefSeq" id="WP_023482209.1">
    <property type="nucleotide sequence ID" value="NZ_CP019651.1"/>
</dbReference>
<dbReference type="InterPro" id="IPR050571">
    <property type="entry name" value="Class-IV_PLP-Dep_Aminotrnsfr"/>
</dbReference>
<sequence length="291" mass="32960">MYISVNGHLCDEKEAVVSVYDHGLLYGMGLFETFRTYKGMPFLLNEHLDRLRQGCRDLGIDFEPDAERINRQISLLLDKNRLQDAYFRYTITAGIEMLGLPSTNYSHPTEIMYIKQLPPLTGKLIEEGKSLQLLKLPRNTPEGLARYKSLHYMNTILGKKEMSQYPWARNAEGLMLTEEGYIAEGLVNNIFFILDGTCHTPSADTGILTGITRRFVMNLAEQAGMNVCEGLYTWHDLLEAEEILITNSIQGIVPIIRLYLPTGECHMVSAGDAGIMTKQLQKMYHQQTGSE</sequence>
<keyword evidence="4" id="KW-0663">Pyridoxal phosphate</keyword>
<evidence type="ECO:0000256" key="2">
    <source>
        <dbReference type="ARBA" id="ARBA00009320"/>
    </source>
</evidence>
<evidence type="ECO:0000256" key="4">
    <source>
        <dbReference type="ARBA" id="ARBA00022898"/>
    </source>
</evidence>
<reference evidence="5 6" key="1">
    <citation type="journal article" date="2020" name="Int. J. Med. Microbiol.">
        <title>Discovery of Paenibacillus larvae ERIC V: Phenotypic and genomic comparison to genotypes ERIC I-IV reveal different inventories of virulence factors which correlate with epidemiological prevalences of American Foulbrood.</title>
        <authorList>
            <person name="Beims H."/>
            <person name="Bunk B."/>
            <person name="Erler S."/>
            <person name="Mohr K.I."/>
            <person name="Sproer C."/>
            <person name="Pradella S."/>
            <person name="Gunther G."/>
            <person name="Rohde M."/>
            <person name="von der Ohe W."/>
            <person name="Steinert M."/>
        </authorList>
    </citation>
    <scope>NUCLEOTIDE SEQUENCE [LARGE SCALE GENOMIC DNA]</scope>
    <source>
        <strain evidence="5">Eric_V</strain>
    </source>
</reference>
<keyword evidence="5" id="KW-0456">Lyase</keyword>
<dbReference type="EC" id="4.1.3.38" evidence="5"/>
<comment type="cofactor">
    <cofactor evidence="1">
        <name>pyridoxal 5'-phosphate</name>
        <dbReference type="ChEBI" id="CHEBI:597326"/>
    </cofactor>
</comment>
<comment type="similarity">
    <text evidence="2">Belongs to the class-IV pyridoxal-phosphate-dependent aminotransferase family.</text>
</comment>
<dbReference type="CDD" id="cd00449">
    <property type="entry name" value="PLPDE_IV"/>
    <property type="match status" value="1"/>
</dbReference>
<dbReference type="InterPro" id="IPR043131">
    <property type="entry name" value="BCAT-like_N"/>
</dbReference>
<dbReference type="Proteomes" id="UP000464330">
    <property type="component" value="Chromosome"/>
</dbReference>
<dbReference type="InterPro" id="IPR001544">
    <property type="entry name" value="Aminotrans_IV"/>
</dbReference>
<dbReference type="EMBL" id="CP019717">
    <property type="protein sequence ID" value="QHZ49457.1"/>
    <property type="molecule type" value="Genomic_DNA"/>
</dbReference>
<dbReference type="SUPFAM" id="SSF56752">
    <property type="entry name" value="D-aminoacid aminotransferase-like PLP-dependent enzymes"/>
    <property type="match status" value="1"/>
</dbReference>
<dbReference type="Gene3D" id="3.20.10.10">
    <property type="entry name" value="D-amino Acid Aminotransferase, subunit A, domain 2"/>
    <property type="match status" value="1"/>
</dbReference>